<protein>
    <recommendedName>
        <fullName evidence="8">Ribonuclease VapC</fullName>
        <shortName evidence="8">RNase VapC</shortName>
        <ecNumber evidence="8">3.1.-.-</ecNumber>
    </recommendedName>
    <alternativeName>
        <fullName evidence="8">Toxin VapC</fullName>
    </alternativeName>
</protein>
<dbReference type="AlphaFoldDB" id="A0A6G7PTL1"/>
<dbReference type="Gene3D" id="3.40.50.1010">
    <property type="entry name" value="5'-nuclease"/>
    <property type="match status" value="1"/>
</dbReference>
<evidence type="ECO:0000256" key="2">
    <source>
        <dbReference type="ARBA" id="ARBA00022649"/>
    </source>
</evidence>
<evidence type="ECO:0000256" key="8">
    <source>
        <dbReference type="HAMAP-Rule" id="MF_00265"/>
    </source>
</evidence>
<keyword evidence="5 8" id="KW-0378">Hydrolase</keyword>
<keyword evidence="8" id="KW-0800">Toxin</keyword>
<dbReference type="InterPro" id="IPR002716">
    <property type="entry name" value="PIN_dom"/>
</dbReference>
<dbReference type="EMBL" id="CP048877">
    <property type="protein sequence ID" value="QIJ71019.1"/>
    <property type="molecule type" value="Genomic_DNA"/>
</dbReference>
<dbReference type="GO" id="GO:0000287">
    <property type="term" value="F:magnesium ion binding"/>
    <property type="evidence" value="ECO:0007669"/>
    <property type="project" value="UniProtKB-UniRule"/>
</dbReference>
<evidence type="ECO:0000256" key="7">
    <source>
        <dbReference type="ARBA" id="ARBA00038093"/>
    </source>
</evidence>
<keyword evidence="4 8" id="KW-0479">Metal-binding</keyword>
<evidence type="ECO:0000256" key="1">
    <source>
        <dbReference type="ARBA" id="ARBA00001946"/>
    </source>
</evidence>
<dbReference type="GO" id="GO:0090729">
    <property type="term" value="F:toxin activity"/>
    <property type="evidence" value="ECO:0007669"/>
    <property type="project" value="UniProtKB-KW"/>
</dbReference>
<reference evidence="10 11" key="1">
    <citation type="submission" date="2020-02" db="EMBL/GenBank/DDBJ databases">
        <title>Genome analysis of Thermosulfuriphilus ammonigenes ST65T, an anaerobic thermophilic chemolithoautotrophic bacterium isolated from a deep-sea hydrothermal vent.</title>
        <authorList>
            <person name="Slobodkina G."/>
            <person name="Allioux M."/>
            <person name="Merkel A."/>
            <person name="Alain K."/>
            <person name="Jebbar M."/>
            <person name="Slobodkin A."/>
        </authorList>
    </citation>
    <scope>NUCLEOTIDE SEQUENCE [LARGE SCALE GENOMIC DNA]</scope>
    <source>
        <strain evidence="10 11">ST65</strain>
    </source>
</reference>
<dbReference type="Pfam" id="PF01850">
    <property type="entry name" value="PIN"/>
    <property type="match status" value="1"/>
</dbReference>
<dbReference type="KEGG" id="tav:G4V39_01465"/>
<evidence type="ECO:0000256" key="3">
    <source>
        <dbReference type="ARBA" id="ARBA00022722"/>
    </source>
</evidence>
<keyword evidence="3 8" id="KW-0540">Nuclease</keyword>
<feature type="domain" description="PIN" evidence="9">
    <location>
        <begin position="2"/>
        <end position="121"/>
    </location>
</feature>
<dbReference type="GO" id="GO:0004540">
    <property type="term" value="F:RNA nuclease activity"/>
    <property type="evidence" value="ECO:0007669"/>
    <property type="project" value="InterPro"/>
</dbReference>
<comment type="cofactor">
    <cofactor evidence="1 8">
        <name>Mg(2+)</name>
        <dbReference type="ChEBI" id="CHEBI:18420"/>
    </cofactor>
</comment>
<dbReference type="HAMAP" id="MF_00265">
    <property type="entry name" value="VapC_Nob1"/>
    <property type="match status" value="1"/>
</dbReference>
<feature type="binding site" evidence="8">
    <location>
        <position position="96"/>
    </location>
    <ligand>
        <name>Mg(2+)</name>
        <dbReference type="ChEBI" id="CHEBI:18420"/>
    </ligand>
</feature>
<name>A0A6G7PTL1_9BACT</name>
<dbReference type="SUPFAM" id="SSF88723">
    <property type="entry name" value="PIN domain-like"/>
    <property type="match status" value="1"/>
</dbReference>
<keyword evidence="2 8" id="KW-1277">Toxin-antitoxin system</keyword>
<evidence type="ECO:0000313" key="10">
    <source>
        <dbReference type="EMBL" id="QIJ71019.1"/>
    </source>
</evidence>
<evidence type="ECO:0000313" key="11">
    <source>
        <dbReference type="Proteomes" id="UP000502179"/>
    </source>
</evidence>
<dbReference type="InterPro" id="IPR022907">
    <property type="entry name" value="VapC_family"/>
</dbReference>
<dbReference type="RefSeq" id="WP_166031241.1">
    <property type="nucleotide sequence ID" value="NZ_CP048877.1"/>
</dbReference>
<comment type="function">
    <text evidence="8">Toxic component of a toxin-antitoxin (TA) system. An RNase.</text>
</comment>
<dbReference type="Proteomes" id="UP000502179">
    <property type="component" value="Chromosome"/>
</dbReference>
<feature type="binding site" evidence="8">
    <location>
        <position position="5"/>
    </location>
    <ligand>
        <name>Mg(2+)</name>
        <dbReference type="ChEBI" id="CHEBI:18420"/>
    </ligand>
</feature>
<organism evidence="10 11">
    <name type="scientific">Thermosulfuriphilus ammonigenes</name>
    <dbReference type="NCBI Taxonomy" id="1936021"/>
    <lineage>
        <taxon>Bacteria</taxon>
        <taxon>Pseudomonadati</taxon>
        <taxon>Thermodesulfobacteriota</taxon>
        <taxon>Thermodesulfobacteria</taxon>
        <taxon>Thermodesulfobacteriales</taxon>
        <taxon>Thermodesulfobacteriaceae</taxon>
        <taxon>Thermosulfuriphilus</taxon>
    </lineage>
</organism>
<sequence>MYLLDTNIVIYALKGIPPVLAHLEAHRDDPMALSAATLMELYYGAYKSQKVRANLARIRAIEEVFEIIPVGPEIAETFGDLKAGLEREGLPLDDFDLILAATALCYNLTLVTNNVRHFGRIEGLKLENWAE</sequence>
<evidence type="ECO:0000259" key="9">
    <source>
        <dbReference type="Pfam" id="PF01850"/>
    </source>
</evidence>
<dbReference type="InterPro" id="IPR029060">
    <property type="entry name" value="PIN-like_dom_sf"/>
</dbReference>
<accession>A0A6G7PTL1</accession>
<gene>
    <name evidence="8" type="primary">vapC</name>
    <name evidence="10" type="ORF">G4V39_01465</name>
</gene>
<evidence type="ECO:0000256" key="6">
    <source>
        <dbReference type="ARBA" id="ARBA00022842"/>
    </source>
</evidence>
<evidence type="ECO:0000256" key="4">
    <source>
        <dbReference type="ARBA" id="ARBA00022723"/>
    </source>
</evidence>
<dbReference type="InterPro" id="IPR050556">
    <property type="entry name" value="Type_II_TA_system_RNase"/>
</dbReference>
<keyword evidence="11" id="KW-1185">Reference proteome</keyword>
<proteinExistence type="inferred from homology"/>
<dbReference type="CDD" id="cd18742">
    <property type="entry name" value="PIN_VapC4-5_FitB-like"/>
    <property type="match status" value="1"/>
</dbReference>
<evidence type="ECO:0000256" key="5">
    <source>
        <dbReference type="ARBA" id="ARBA00022801"/>
    </source>
</evidence>
<comment type="similarity">
    <text evidence="7 8">Belongs to the PINc/VapC protein family.</text>
</comment>
<dbReference type="PANTHER" id="PTHR33653">
    <property type="entry name" value="RIBONUCLEASE VAPC2"/>
    <property type="match status" value="1"/>
</dbReference>
<dbReference type="EC" id="3.1.-.-" evidence="8"/>
<dbReference type="GO" id="GO:0016787">
    <property type="term" value="F:hydrolase activity"/>
    <property type="evidence" value="ECO:0007669"/>
    <property type="project" value="UniProtKB-KW"/>
</dbReference>
<dbReference type="PANTHER" id="PTHR33653:SF1">
    <property type="entry name" value="RIBONUCLEASE VAPC2"/>
    <property type="match status" value="1"/>
</dbReference>
<keyword evidence="6 8" id="KW-0460">Magnesium</keyword>